<proteinExistence type="predicted"/>
<protein>
    <submittedName>
        <fullName evidence="2">Uncharacterized protein</fullName>
    </submittedName>
</protein>
<reference evidence="3 4" key="1">
    <citation type="journal article" date="2019" name="Nat. Med.">
        <title>A library of human gut bacterial isolates paired with longitudinal multiomics data enables mechanistic microbiome research.</title>
        <authorList>
            <person name="Poyet M."/>
            <person name="Groussin M."/>
            <person name="Gibbons S.M."/>
            <person name="Avila-Pacheco J."/>
            <person name="Jiang X."/>
            <person name="Kearney S.M."/>
            <person name="Perrotta A.R."/>
            <person name="Berdy B."/>
            <person name="Zhao S."/>
            <person name="Lieberman T.D."/>
            <person name="Swanson P.K."/>
            <person name="Smith M."/>
            <person name="Roesemann S."/>
            <person name="Alexander J.E."/>
            <person name="Rich S.A."/>
            <person name="Livny J."/>
            <person name="Vlamakis H."/>
            <person name="Clish C."/>
            <person name="Bullock K."/>
            <person name="Deik A."/>
            <person name="Scott J."/>
            <person name="Pierce K.A."/>
            <person name="Xavier R.J."/>
            <person name="Alm E.J."/>
        </authorList>
    </citation>
    <scope>NUCLEOTIDE SEQUENCE [LARGE SCALE GENOMIC DNA]</scope>
    <source>
        <strain evidence="2 3">BIOML-A19</strain>
        <strain evidence="1 4">BIOML-A25</strain>
    </source>
</reference>
<evidence type="ECO:0000313" key="2">
    <source>
        <dbReference type="EMBL" id="KAA5504328.1"/>
    </source>
</evidence>
<dbReference type="AlphaFoldDB" id="A0A415EV20"/>
<dbReference type="Proteomes" id="UP000368418">
    <property type="component" value="Unassembled WGS sequence"/>
</dbReference>
<gene>
    <name evidence="2" type="ORF">F2Y31_01255</name>
    <name evidence="1" type="ORF">F2Y39_22780</name>
</gene>
<sequence length="44" mass="5396">MVFFSLPVIPQKKKQAYNHQRNKHNNQTHYQCSSMFRQLPFIFL</sequence>
<dbReference type="EMBL" id="VVYD01000001">
    <property type="protein sequence ID" value="KAA5504328.1"/>
    <property type="molecule type" value="Genomic_DNA"/>
</dbReference>
<evidence type="ECO:0000313" key="3">
    <source>
        <dbReference type="Proteomes" id="UP000368418"/>
    </source>
</evidence>
<evidence type="ECO:0000313" key="4">
    <source>
        <dbReference type="Proteomes" id="UP000427825"/>
    </source>
</evidence>
<name>A0A415EV20_9BACE</name>
<dbReference type="Proteomes" id="UP000427825">
    <property type="component" value="Unassembled WGS sequence"/>
</dbReference>
<comment type="caution">
    <text evidence="2">The sequence shown here is derived from an EMBL/GenBank/DDBJ whole genome shotgun (WGS) entry which is preliminary data.</text>
</comment>
<accession>A0A415EV20</accession>
<organism evidence="2 3">
    <name type="scientific">Bacteroides caccae</name>
    <dbReference type="NCBI Taxonomy" id="47678"/>
    <lineage>
        <taxon>Bacteria</taxon>
        <taxon>Pseudomonadati</taxon>
        <taxon>Bacteroidota</taxon>
        <taxon>Bacteroidia</taxon>
        <taxon>Bacteroidales</taxon>
        <taxon>Bacteroidaceae</taxon>
        <taxon>Bacteroides</taxon>
    </lineage>
</organism>
<dbReference type="EMBL" id="VVYJ01000030">
    <property type="protein sequence ID" value="KAA5469317.1"/>
    <property type="molecule type" value="Genomic_DNA"/>
</dbReference>
<evidence type="ECO:0000313" key="1">
    <source>
        <dbReference type="EMBL" id="KAA5469317.1"/>
    </source>
</evidence>